<keyword evidence="3 6" id="KW-0812">Transmembrane</keyword>
<keyword evidence="5 6" id="KW-0472">Membrane</keyword>
<protein>
    <submittedName>
        <fullName evidence="7">Lysoplasmalogenase</fullName>
    </submittedName>
</protein>
<feature type="transmembrane region" description="Helical" evidence="6">
    <location>
        <begin position="135"/>
        <end position="157"/>
    </location>
</feature>
<dbReference type="EMBL" id="CP150096">
    <property type="protein sequence ID" value="WZN47257.1"/>
    <property type="molecule type" value="Genomic_DNA"/>
</dbReference>
<dbReference type="PANTHER" id="PTHR31885:SF6">
    <property type="entry name" value="GH04784P"/>
    <property type="match status" value="1"/>
</dbReference>
<feature type="transmembrane region" description="Helical" evidence="6">
    <location>
        <begin position="35"/>
        <end position="51"/>
    </location>
</feature>
<feature type="transmembrane region" description="Helical" evidence="6">
    <location>
        <begin position="112"/>
        <end position="129"/>
    </location>
</feature>
<dbReference type="PANTHER" id="PTHR31885">
    <property type="entry name" value="GH04784P"/>
    <property type="match status" value="1"/>
</dbReference>
<dbReference type="Proteomes" id="UP001449657">
    <property type="component" value="Chromosome"/>
</dbReference>
<evidence type="ECO:0000313" key="8">
    <source>
        <dbReference type="Proteomes" id="UP001449657"/>
    </source>
</evidence>
<feature type="transmembrane region" description="Helical" evidence="6">
    <location>
        <begin position="82"/>
        <end position="100"/>
    </location>
</feature>
<accession>A0ABZ2Z7G8</accession>
<name>A0ABZ2Z7G8_9BACT</name>
<comment type="subcellular location">
    <subcellularLocation>
        <location evidence="1">Membrane</location>
        <topology evidence="1">Multi-pass membrane protein</topology>
    </subcellularLocation>
</comment>
<dbReference type="RefSeq" id="WP_341841910.1">
    <property type="nucleotide sequence ID" value="NZ_CP149792.1"/>
</dbReference>
<organism evidence="7 8">
    <name type="scientific">Chitinophaga caseinilytica</name>
    <dbReference type="NCBI Taxonomy" id="2267521"/>
    <lineage>
        <taxon>Bacteria</taxon>
        <taxon>Pseudomonadati</taxon>
        <taxon>Bacteroidota</taxon>
        <taxon>Chitinophagia</taxon>
        <taxon>Chitinophagales</taxon>
        <taxon>Chitinophagaceae</taxon>
        <taxon>Chitinophaga</taxon>
    </lineage>
</organism>
<reference evidence="7 8" key="1">
    <citation type="submission" date="2024-03" db="EMBL/GenBank/DDBJ databases">
        <title>Chitinophaga caseinilytica sp. nov., a casein hydrolysing bacterium isolated from forest soil.</title>
        <authorList>
            <person name="Lee D.S."/>
            <person name="Han D.M."/>
            <person name="Baek J.H."/>
            <person name="Choi D.G."/>
            <person name="Jeon J.H."/>
            <person name="Jeon C.O."/>
        </authorList>
    </citation>
    <scope>NUCLEOTIDE SEQUENCE [LARGE SCALE GENOMIC DNA]</scope>
    <source>
        <strain evidence="7 8">KACC 19118</strain>
    </source>
</reference>
<evidence type="ECO:0000256" key="5">
    <source>
        <dbReference type="ARBA" id="ARBA00023136"/>
    </source>
</evidence>
<feature type="transmembrane region" description="Helical" evidence="6">
    <location>
        <begin position="5"/>
        <end position="23"/>
    </location>
</feature>
<evidence type="ECO:0000313" key="7">
    <source>
        <dbReference type="EMBL" id="WZN47257.1"/>
    </source>
</evidence>
<feature type="transmembrane region" description="Helical" evidence="6">
    <location>
        <begin position="164"/>
        <end position="187"/>
    </location>
</feature>
<evidence type="ECO:0000256" key="6">
    <source>
        <dbReference type="SAM" id="Phobius"/>
    </source>
</evidence>
<feature type="transmembrane region" description="Helical" evidence="6">
    <location>
        <begin position="193"/>
        <end position="217"/>
    </location>
</feature>
<proteinExistence type="inferred from homology"/>
<gene>
    <name evidence="7" type="ORF">WJU22_03565</name>
</gene>
<evidence type="ECO:0000256" key="4">
    <source>
        <dbReference type="ARBA" id="ARBA00022989"/>
    </source>
</evidence>
<keyword evidence="4 6" id="KW-1133">Transmembrane helix</keyword>
<keyword evidence="8" id="KW-1185">Reference proteome</keyword>
<evidence type="ECO:0000256" key="2">
    <source>
        <dbReference type="ARBA" id="ARBA00007375"/>
    </source>
</evidence>
<dbReference type="Pfam" id="PF07947">
    <property type="entry name" value="YhhN"/>
    <property type="match status" value="1"/>
</dbReference>
<evidence type="ECO:0000256" key="3">
    <source>
        <dbReference type="ARBA" id="ARBA00022692"/>
    </source>
</evidence>
<evidence type="ECO:0000256" key="1">
    <source>
        <dbReference type="ARBA" id="ARBA00004141"/>
    </source>
</evidence>
<comment type="similarity">
    <text evidence="2">Belongs to the TMEM86 family.</text>
</comment>
<dbReference type="InterPro" id="IPR012506">
    <property type="entry name" value="TMEM86B-like"/>
</dbReference>
<sequence length="221" mass="24875">MKPAYWITVYFLALLADIGMIVFDVPQARFITKPLLMILLGVYGWVLAGKLQYSSRNFIFAAVIFSWSGDVFLLFPQYFLPGLVSFLTAHLMYIGFFGWSKPRPKMGIVEKMAMVAVLGYAVIVLSMLYPKAGEMKIPVVFYTIVITSMLILAVRAFGFGAPWYGVRCILGAFFFVVSDTVLAFQLFYADFPFSGVVVMATYGVAQWLIVSGSLYYLRNRI</sequence>